<evidence type="ECO:0000313" key="3">
    <source>
        <dbReference type="Proteomes" id="UP001432027"/>
    </source>
</evidence>
<sequence>MTTKLKASGSTQTWYPSGRGRGRRDPEETDDGWEWDRANHSWTLLLLVGCWTPVAAARASKAAPSHGASTHHRLSSSVSCCSCVGCTPCALIDATLCIVITTSGSSGSSFIYNESSSSVITSAGAGGAALS</sequence>
<dbReference type="AlphaFoldDB" id="A0AAV5THB7"/>
<proteinExistence type="predicted"/>
<comment type="caution">
    <text evidence="2">The sequence shown here is derived from an EMBL/GenBank/DDBJ whole genome shotgun (WGS) entry which is preliminary data.</text>
</comment>
<dbReference type="Proteomes" id="UP001432027">
    <property type="component" value="Unassembled WGS sequence"/>
</dbReference>
<evidence type="ECO:0000256" key="1">
    <source>
        <dbReference type="SAM" id="MobiDB-lite"/>
    </source>
</evidence>
<feature type="region of interest" description="Disordered" evidence="1">
    <location>
        <begin position="1"/>
        <end position="33"/>
    </location>
</feature>
<protein>
    <submittedName>
        <fullName evidence="2">Uncharacterized protein</fullName>
    </submittedName>
</protein>
<feature type="compositionally biased region" description="Polar residues" evidence="1">
    <location>
        <begin position="1"/>
        <end position="15"/>
    </location>
</feature>
<organism evidence="2 3">
    <name type="scientific">Pristionchus entomophagus</name>
    <dbReference type="NCBI Taxonomy" id="358040"/>
    <lineage>
        <taxon>Eukaryota</taxon>
        <taxon>Metazoa</taxon>
        <taxon>Ecdysozoa</taxon>
        <taxon>Nematoda</taxon>
        <taxon>Chromadorea</taxon>
        <taxon>Rhabditida</taxon>
        <taxon>Rhabditina</taxon>
        <taxon>Diplogasteromorpha</taxon>
        <taxon>Diplogasteroidea</taxon>
        <taxon>Neodiplogasteridae</taxon>
        <taxon>Pristionchus</taxon>
    </lineage>
</organism>
<evidence type="ECO:0000313" key="2">
    <source>
        <dbReference type="EMBL" id="GMS93716.1"/>
    </source>
</evidence>
<reference evidence="2" key="1">
    <citation type="submission" date="2023-10" db="EMBL/GenBank/DDBJ databases">
        <title>Genome assembly of Pristionchus species.</title>
        <authorList>
            <person name="Yoshida K."/>
            <person name="Sommer R.J."/>
        </authorList>
    </citation>
    <scope>NUCLEOTIDE SEQUENCE</scope>
    <source>
        <strain evidence="2">RS0144</strain>
    </source>
</reference>
<name>A0AAV5THB7_9BILA</name>
<keyword evidence="3" id="KW-1185">Reference proteome</keyword>
<dbReference type="EMBL" id="BTSX01000004">
    <property type="protein sequence ID" value="GMS93716.1"/>
    <property type="molecule type" value="Genomic_DNA"/>
</dbReference>
<gene>
    <name evidence="2" type="ORF">PENTCL1PPCAC_15891</name>
</gene>
<accession>A0AAV5THB7</accession>